<proteinExistence type="predicted"/>
<comment type="caution">
    <text evidence="1">The sequence shown here is derived from an EMBL/GenBank/DDBJ whole genome shotgun (WGS) entry which is preliminary data.</text>
</comment>
<dbReference type="EMBL" id="JAGQLJ010000164">
    <property type="protein sequence ID" value="MCA9381709.1"/>
    <property type="molecule type" value="Genomic_DNA"/>
</dbReference>
<reference evidence="1" key="2">
    <citation type="journal article" date="2021" name="Microbiome">
        <title>Successional dynamics and alternative stable states in a saline activated sludge microbial community over 9 years.</title>
        <authorList>
            <person name="Wang Y."/>
            <person name="Ye J."/>
            <person name="Ju F."/>
            <person name="Liu L."/>
            <person name="Boyd J.A."/>
            <person name="Deng Y."/>
            <person name="Parks D.H."/>
            <person name="Jiang X."/>
            <person name="Yin X."/>
            <person name="Woodcroft B.J."/>
            <person name="Tyson G.W."/>
            <person name="Hugenholtz P."/>
            <person name="Polz M.F."/>
            <person name="Zhang T."/>
        </authorList>
    </citation>
    <scope>NUCLEOTIDE SEQUENCE</scope>
    <source>
        <strain evidence="1">HKST-UBA13</strain>
    </source>
</reference>
<sequence length="313" mass="36241">MKETKRFICETYNLPEDIVLIKHAVDTYTFDYKQSQYFLICAPSNQELAAMQAFITYLNNKGTISQKVVTSIGGSDFVVHESKFCTLYKTPPLQSVYTTSLTKTKLSGLLGLIKAVLNEGEYLADMFLSKETYIVPQIAEKIVRQLSKAKNFFEDNNEIKVTAYDSIVVHLDMISLLENQLRQLIEKLNTDITRTSINMNIENSFFNNESGIKMFITDKLFLGHPFFIFSKVASEMFIFESAIEEEDLINQVMESYDEMIPNHFTQDFFESMIDIYLLIRLYKIAKLQIDTGDQKEFYNIAKGLYRSKVVEWI</sequence>
<dbReference type="AlphaFoldDB" id="A0A955L2J2"/>
<evidence type="ECO:0000313" key="1">
    <source>
        <dbReference type="EMBL" id="MCA9381709.1"/>
    </source>
</evidence>
<name>A0A955L2J2_9BACT</name>
<protein>
    <submittedName>
        <fullName evidence="1">Uncharacterized protein</fullName>
    </submittedName>
</protein>
<dbReference type="Proteomes" id="UP000775877">
    <property type="component" value="Unassembled WGS sequence"/>
</dbReference>
<organism evidence="1 2">
    <name type="scientific">Candidatus Dojkabacteria bacterium</name>
    <dbReference type="NCBI Taxonomy" id="2099670"/>
    <lineage>
        <taxon>Bacteria</taxon>
        <taxon>Candidatus Dojkabacteria</taxon>
    </lineage>
</organism>
<reference evidence="1" key="1">
    <citation type="submission" date="2020-04" db="EMBL/GenBank/DDBJ databases">
        <authorList>
            <person name="Zhang T."/>
        </authorList>
    </citation>
    <scope>NUCLEOTIDE SEQUENCE</scope>
    <source>
        <strain evidence="1">HKST-UBA13</strain>
    </source>
</reference>
<evidence type="ECO:0000313" key="2">
    <source>
        <dbReference type="Proteomes" id="UP000775877"/>
    </source>
</evidence>
<gene>
    <name evidence="1" type="ORF">KC678_05565</name>
</gene>
<accession>A0A955L2J2</accession>